<keyword evidence="1" id="KW-0812">Transmembrane</keyword>
<dbReference type="AlphaFoldDB" id="A0A381P9L9"/>
<organism evidence="2">
    <name type="scientific">marine metagenome</name>
    <dbReference type="NCBI Taxonomy" id="408172"/>
    <lineage>
        <taxon>unclassified sequences</taxon>
        <taxon>metagenomes</taxon>
        <taxon>ecological metagenomes</taxon>
    </lineage>
</organism>
<gene>
    <name evidence="2" type="ORF">METZ01_LOCUS15772</name>
</gene>
<keyword evidence="1" id="KW-0472">Membrane</keyword>
<protein>
    <submittedName>
        <fullName evidence="2">Uncharacterized protein</fullName>
    </submittedName>
</protein>
<dbReference type="EMBL" id="UINC01000897">
    <property type="protein sequence ID" value="SUZ62918.1"/>
    <property type="molecule type" value="Genomic_DNA"/>
</dbReference>
<proteinExistence type="predicted"/>
<dbReference type="PROSITE" id="PS51257">
    <property type="entry name" value="PROKAR_LIPOPROTEIN"/>
    <property type="match status" value="1"/>
</dbReference>
<feature type="transmembrane region" description="Helical" evidence="1">
    <location>
        <begin position="163"/>
        <end position="181"/>
    </location>
</feature>
<name>A0A381P9L9_9ZZZZ</name>
<evidence type="ECO:0000313" key="2">
    <source>
        <dbReference type="EMBL" id="SUZ62918.1"/>
    </source>
</evidence>
<sequence length="216" mass="24965">MTKEKIFKMIKSFKGQLLIFLLLWSSCQTMSYYLVTKNHRKANNIQKNYAEGEAIIEGIDAYNFTFPDGEKVLVTYASEEKKKPALFFSYNATNALDGDITTRNTYFKTEDLSFSIDSSLIGSYFNIIYSSIDPDIIMEEGRYISSLSDEHIEKIQKGLKSLAVVWIIILSVLWLIVYIIYKVNNNELILTPEKDLRSFKVKFGLAQEPNDWDEEL</sequence>
<accession>A0A381P9L9</accession>
<keyword evidence="1" id="KW-1133">Transmembrane helix</keyword>
<reference evidence="2" key="1">
    <citation type="submission" date="2018-05" db="EMBL/GenBank/DDBJ databases">
        <authorList>
            <person name="Lanie J.A."/>
            <person name="Ng W.-L."/>
            <person name="Kazmierczak K.M."/>
            <person name="Andrzejewski T.M."/>
            <person name="Davidsen T.M."/>
            <person name="Wayne K.J."/>
            <person name="Tettelin H."/>
            <person name="Glass J.I."/>
            <person name="Rusch D."/>
            <person name="Podicherti R."/>
            <person name="Tsui H.-C.T."/>
            <person name="Winkler M.E."/>
        </authorList>
    </citation>
    <scope>NUCLEOTIDE SEQUENCE</scope>
</reference>
<evidence type="ECO:0000256" key="1">
    <source>
        <dbReference type="SAM" id="Phobius"/>
    </source>
</evidence>